<reference evidence="2 3" key="1">
    <citation type="submission" date="2017-09" db="EMBL/GenBank/DDBJ databases">
        <title>WGS assembly of Aquilegia coerulea Goldsmith.</title>
        <authorList>
            <person name="Hodges S."/>
            <person name="Kramer E."/>
            <person name="Nordborg M."/>
            <person name="Tomkins J."/>
            <person name="Borevitz J."/>
            <person name="Derieg N."/>
            <person name="Yan J."/>
            <person name="Mihaltcheva S."/>
            <person name="Hayes R.D."/>
            <person name="Rokhsar D."/>
        </authorList>
    </citation>
    <scope>NUCLEOTIDE SEQUENCE [LARGE SCALE GENOMIC DNA]</scope>
    <source>
        <strain evidence="3">cv. Goldsmith</strain>
    </source>
</reference>
<dbReference type="PANTHER" id="PTHR35741:SF1">
    <property type="entry name" value="FACTOR CWC22-LIKE PROTEIN, PUTATIVE (DUF3245)-RELATED"/>
    <property type="match status" value="1"/>
</dbReference>
<dbReference type="AlphaFoldDB" id="A0A2G5E0T1"/>
<dbReference type="InterPro" id="IPR021641">
    <property type="entry name" value="DUF3245"/>
</dbReference>
<gene>
    <name evidence="2" type="ORF">AQUCO_01300299v1</name>
</gene>
<evidence type="ECO:0000256" key="1">
    <source>
        <dbReference type="SAM" id="MobiDB-lite"/>
    </source>
</evidence>
<dbReference type="OrthoDB" id="1908779at2759"/>
<dbReference type="EMBL" id="KZ305030">
    <property type="protein sequence ID" value="PIA49383.1"/>
    <property type="molecule type" value="Genomic_DNA"/>
</dbReference>
<dbReference type="Proteomes" id="UP000230069">
    <property type="component" value="Unassembled WGS sequence"/>
</dbReference>
<sequence length="138" mass="15121">MSKATTMTPGKVKDMPKLVILDKGLKLAESWMNNMSGSATDEVNEVEFEGRPPRLGLGAKALHQSRVGPLTDPVERRLVAKLDAGKRRAARTIEETNPSESNVGEDDDNSDEESRTKAFSKKRAISMAPSLQAKKNKK</sequence>
<dbReference type="STRING" id="218851.A0A2G5E0T1"/>
<feature type="region of interest" description="Disordered" evidence="1">
    <location>
        <begin position="84"/>
        <end position="138"/>
    </location>
</feature>
<evidence type="ECO:0000313" key="3">
    <source>
        <dbReference type="Proteomes" id="UP000230069"/>
    </source>
</evidence>
<protein>
    <submittedName>
        <fullName evidence="2">Uncharacterized protein</fullName>
    </submittedName>
</protein>
<proteinExistence type="predicted"/>
<organism evidence="2 3">
    <name type="scientific">Aquilegia coerulea</name>
    <name type="common">Rocky mountain columbine</name>
    <dbReference type="NCBI Taxonomy" id="218851"/>
    <lineage>
        <taxon>Eukaryota</taxon>
        <taxon>Viridiplantae</taxon>
        <taxon>Streptophyta</taxon>
        <taxon>Embryophyta</taxon>
        <taxon>Tracheophyta</taxon>
        <taxon>Spermatophyta</taxon>
        <taxon>Magnoliopsida</taxon>
        <taxon>Ranunculales</taxon>
        <taxon>Ranunculaceae</taxon>
        <taxon>Thalictroideae</taxon>
        <taxon>Aquilegia</taxon>
    </lineage>
</organism>
<dbReference type="FunCoup" id="A0A2G5E0T1">
    <property type="interactions" value="1427"/>
</dbReference>
<accession>A0A2G5E0T1</accession>
<keyword evidence="3" id="KW-1185">Reference proteome</keyword>
<dbReference type="InParanoid" id="A0A2G5E0T1"/>
<evidence type="ECO:0000313" key="2">
    <source>
        <dbReference type="EMBL" id="PIA49383.1"/>
    </source>
</evidence>
<dbReference type="PANTHER" id="PTHR35741">
    <property type="entry name" value="FACTOR CWC22-LIKE PROTEIN, PUTATIVE (DUF3245)-RELATED"/>
    <property type="match status" value="1"/>
</dbReference>
<name>A0A2G5E0T1_AQUCA</name>
<feature type="compositionally biased region" description="Basic and acidic residues" evidence="1">
    <location>
        <begin position="84"/>
        <end position="94"/>
    </location>
</feature>
<dbReference type="Pfam" id="PF11595">
    <property type="entry name" value="DUF3245"/>
    <property type="match status" value="1"/>
</dbReference>